<dbReference type="PROSITE" id="PS51257">
    <property type="entry name" value="PROKAR_LIPOPROTEIN"/>
    <property type="match status" value="1"/>
</dbReference>
<keyword evidence="3" id="KW-0479">Metal-binding</keyword>
<evidence type="ECO:0000259" key="8">
    <source>
        <dbReference type="Pfam" id="PF01431"/>
    </source>
</evidence>
<reference evidence="11" key="1">
    <citation type="submission" date="2016-10" db="EMBL/GenBank/DDBJ databases">
        <authorList>
            <person name="Varghese N."/>
        </authorList>
    </citation>
    <scope>NUCLEOTIDE SEQUENCE [LARGE SCALE GENOMIC DNA]</scope>
    <source>
        <strain evidence="11">DSM 21843</strain>
    </source>
</reference>
<dbReference type="GO" id="GO:0004222">
    <property type="term" value="F:metalloendopeptidase activity"/>
    <property type="evidence" value="ECO:0007669"/>
    <property type="project" value="InterPro"/>
</dbReference>
<accession>A0A172RWU1</accession>
<dbReference type="InterPro" id="IPR024079">
    <property type="entry name" value="MetalloPept_cat_dom_sf"/>
</dbReference>
<dbReference type="RefSeq" id="WP_066661047.1">
    <property type="nucleotide sequence ID" value="NZ_CP011402.1"/>
</dbReference>
<feature type="domain" description="Peptidase M13 N-terminal" evidence="9">
    <location>
        <begin position="67"/>
        <end position="442"/>
    </location>
</feature>
<dbReference type="Gene3D" id="1.10.1380.10">
    <property type="entry name" value="Neutral endopeptidase , domain2"/>
    <property type="match status" value="1"/>
</dbReference>
<keyword evidence="6" id="KW-0482">Metalloprotease</keyword>
<proteinExistence type="predicted"/>
<sequence>MKLLEKITALALALAMATTLAACNGTTTSTSTSTDTSSTASSNLAGKPWITTNLQGNLPSEQPSAKDDVYAHYAYDYLSSHQENPSSAITDHAGELQTAITSLVKNESATGHDIEQLRILYNQAADTEALQAAGISEIQPYLDRIDAVTSIDEMNELITSSDFPFDPFIQANISTNDTRTTNIVAINPNLVLCDVLTDGGTYYQESDDQQTQQSLDSAMQTLAIYPTIDFMSTGMEQQNAGTAASTIVAFEKAHGKYVDSPSTYVMADYGAMADAARDSYCTLDELCALSQNFPMRAVIDKMGKGGSETYVVTKKWLTAFDGMWTADNLDAIKTVAKGAILKETRPYRDPSTMNEVLAQYGATAPDADTFAYNACTSIDTLANVAAEAYVENALSAQAKTRLGNLAQNLVNEYKDLANSTSWMSEESKQRVIEKLDNMTLNVLEPTGGYYDYSGLNLTPTDQGGTLFSNYLKCKRYREAYDNKLIGQPAIAASPWYAISPTTNNAFYDSMSNSINIMPGFITSLIYSDDMTESELIGTAGWTIAHEISHGFDYMGSQLDAYGTPSPVYTEGDIDKFVLKSSTLALRYSQIEVAPGQMVSGDMVAAEATADLCGVQACLELASKTEGFNYDEYFSTVSNMWASVLSPRAMQQSVLDTHPLSALRVNVSLQMLDATYERLGVTEGDGMYLAPEERIVIWGDKA</sequence>
<dbReference type="InterPro" id="IPR018497">
    <property type="entry name" value="Peptidase_M13_C"/>
</dbReference>
<dbReference type="PANTHER" id="PTHR11733:SF241">
    <property type="entry name" value="GH26575P-RELATED"/>
    <property type="match status" value="1"/>
</dbReference>
<feature type="chain" id="PRO_5038553069" evidence="7">
    <location>
        <begin position="22"/>
        <end position="701"/>
    </location>
</feature>
<dbReference type="STRING" id="79604.AAY81_02645"/>
<dbReference type="Pfam" id="PF05649">
    <property type="entry name" value="Peptidase_M13_N"/>
    <property type="match status" value="1"/>
</dbReference>
<dbReference type="Pfam" id="PF01431">
    <property type="entry name" value="Peptidase_M13"/>
    <property type="match status" value="1"/>
</dbReference>
<evidence type="ECO:0000256" key="4">
    <source>
        <dbReference type="ARBA" id="ARBA00022801"/>
    </source>
</evidence>
<dbReference type="GO" id="GO:0016485">
    <property type="term" value="P:protein processing"/>
    <property type="evidence" value="ECO:0007669"/>
    <property type="project" value="TreeGrafter"/>
</dbReference>
<dbReference type="InterPro" id="IPR042089">
    <property type="entry name" value="Peptidase_M13_dom_2"/>
</dbReference>
<feature type="domain" description="Peptidase M13 C-terminal" evidence="8">
    <location>
        <begin position="504"/>
        <end position="694"/>
    </location>
</feature>
<evidence type="ECO:0000313" key="11">
    <source>
        <dbReference type="Proteomes" id="UP000182975"/>
    </source>
</evidence>
<evidence type="ECO:0000256" key="1">
    <source>
        <dbReference type="ARBA" id="ARBA00001947"/>
    </source>
</evidence>
<name>A0A172RWU1_9ACTN</name>
<dbReference type="SUPFAM" id="SSF55486">
    <property type="entry name" value="Metalloproteases ('zincins'), catalytic domain"/>
    <property type="match status" value="1"/>
</dbReference>
<dbReference type="CDD" id="cd08662">
    <property type="entry name" value="M13"/>
    <property type="match status" value="1"/>
</dbReference>
<dbReference type="GO" id="GO:0046872">
    <property type="term" value="F:metal ion binding"/>
    <property type="evidence" value="ECO:0007669"/>
    <property type="project" value="UniProtKB-KW"/>
</dbReference>
<evidence type="ECO:0000259" key="9">
    <source>
        <dbReference type="Pfam" id="PF05649"/>
    </source>
</evidence>
<keyword evidence="4" id="KW-0378">Hydrolase</keyword>
<dbReference type="AlphaFoldDB" id="A0A172RWU1"/>
<evidence type="ECO:0000256" key="7">
    <source>
        <dbReference type="SAM" id="SignalP"/>
    </source>
</evidence>
<evidence type="ECO:0000256" key="6">
    <source>
        <dbReference type="ARBA" id="ARBA00023049"/>
    </source>
</evidence>
<dbReference type="Proteomes" id="UP000182975">
    <property type="component" value="Unassembled WGS sequence"/>
</dbReference>
<dbReference type="InterPro" id="IPR000718">
    <property type="entry name" value="Peptidase_M13"/>
</dbReference>
<protein>
    <submittedName>
        <fullName evidence="10">Predicted metalloendopeptidase</fullName>
    </submittedName>
</protein>
<dbReference type="GO" id="GO:0005886">
    <property type="term" value="C:plasma membrane"/>
    <property type="evidence" value="ECO:0007669"/>
    <property type="project" value="TreeGrafter"/>
</dbReference>
<dbReference type="PROSITE" id="PS51885">
    <property type="entry name" value="NEPRILYSIN"/>
    <property type="match status" value="1"/>
</dbReference>
<keyword evidence="5" id="KW-0862">Zinc</keyword>
<keyword evidence="11" id="KW-1185">Reference proteome</keyword>
<gene>
    <name evidence="10" type="ORF">SAMN02910314_00787</name>
</gene>
<dbReference type="InterPro" id="IPR008753">
    <property type="entry name" value="Peptidase_M13_N"/>
</dbReference>
<keyword evidence="7" id="KW-0732">Signal</keyword>
<evidence type="ECO:0000313" key="10">
    <source>
        <dbReference type="EMBL" id="SEO64789.1"/>
    </source>
</evidence>
<dbReference type="Gene3D" id="3.40.390.10">
    <property type="entry name" value="Collagenase (Catalytic Domain)"/>
    <property type="match status" value="1"/>
</dbReference>
<evidence type="ECO:0000256" key="5">
    <source>
        <dbReference type="ARBA" id="ARBA00022833"/>
    </source>
</evidence>
<keyword evidence="2" id="KW-0645">Protease</keyword>
<dbReference type="KEGG" id="ddt:AAY81_02645"/>
<evidence type="ECO:0000256" key="2">
    <source>
        <dbReference type="ARBA" id="ARBA00022670"/>
    </source>
</evidence>
<dbReference type="EMBL" id="FOEC01000003">
    <property type="protein sequence ID" value="SEO64789.1"/>
    <property type="molecule type" value="Genomic_DNA"/>
</dbReference>
<feature type="signal peptide" evidence="7">
    <location>
        <begin position="1"/>
        <end position="21"/>
    </location>
</feature>
<organism evidence="10 11">
    <name type="scientific">Denitrobacterium detoxificans</name>
    <dbReference type="NCBI Taxonomy" id="79604"/>
    <lineage>
        <taxon>Bacteria</taxon>
        <taxon>Bacillati</taxon>
        <taxon>Actinomycetota</taxon>
        <taxon>Coriobacteriia</taxon>
        <taxon>Eggerthellales</taxon>
        <taxon>Eggerthellaceae</taxon>
        <taxon>Denitrobacterium</taxon>
    </lineage>
</organism>
<evidence type="ECO:0000256" key="3">
    <source>
        <dbReference type="ARBA" id="ARBA00022723"/>
    </source>
</evidence>
<dbReference type="PANTHER" id="PTHR11733">
    <property type="entry name" value="ZINC METALLOPROTEASE FAMILY M13 NEPRILYSIN-RELATED"/>
    <property type="match status" value="1"/>
</dbReference>
<comment type="cofactor">
    <cofactor evidence="1">
        <name>Zn(2+)</name>
        <dbReference type="ChEBI" id="CHEBI:29105"/>
    </cofactor>
</comment>
<dbReference type="OrthoDB" id="9775677at2"/>